<evidence type="ECO:0000256" key="1">
    <source>
        <dbReference type="SAM" id="MobiDB-lite"/>
    </source>
</evidence>
<gene>
    <name evidence="3" type="ORF">VOLCADRAFT_88900</name>
</gene>
<dbReference type="InParanoid" id="D8TQ91"/>
<organism evidence="4">
    <name type="scientific">Volvox carteri f. nagariensis</name>
    <dbReference type="NCBI Taxonomy" id="3068"/>
    <lineage>
        <taxon>Eukaryota</taxon>
        <taxon>Viridiplantae</taxon>
        <taxon>Chlorophyta</taxon>
        <taxon>core chlorophytes</taxon>
        <taxon>Chlorophyceae</taxon>
        <taxon>CS clade</taxon>
        <taxon>Chlamydomonadales</taxon>
        <taxon>Volvocaceae</taxon>
        <taxon>Volvox</taxon>
    </lineage>
</organism>
<feature type="region of interest" description="Disordered" evidence="1">
    <location>
        <begin position="359"/>
        <end position="382"/>
    </location>
</feature>
<dbReference type="EMBL" id="GL378331">
    <property type="protein sequence ID" value="EFJ50493.1"/>
    <property type="molecule type" value="Genomic_DNA"/>
</dbReference>
<accession>D8TQ91</accession>
<dbReference type="GeneID" id="9625223"/>
<dbReference type="AlphaFoldDB" id="D8TQ91"/>
<evidence type="ECO:0000313" key="3">
    <source>
        <dbReference type="EMBL" id="EFJ50493.1"/>
    </source>
</evidence>
<name>D8TQ91_VOLCA</name>
<evidence type="ECO:0000256" key="2">
    <source>
        <dbReference type="SAM" id="Phobius"/>
    </source>
</evidence>
<protein>
    <submittedName>
        <fullName evidence="3">Uncharacterized protein</fullName>
    </submittedName>
</protein>
<feature type="transmembrane region" description="Helical" evidence="2">
    <location>
        <begin position="12"/>
        <end position="34"/>
    </location>
</feature>
<dbReference type="KEGG" id="vcn:VOLCADRAFT_88900"/>
<dbReference type="RefSeq" id="XP_002948618.1">
    <property type="nucleotide sequence ID" value="XM_002948572.1"/>
</dbReference>
<evidence type="ECO:0000313" key="4">
    <source>
        <dbReference type="Proteomes" id="UP000001058"/>
    </source>
</evidence>
<keyword evidence="2" id="KW-0472">Membrane</keyword>
<keyword evidence="2" id="KW-0812">Transmembrane</keyword>
<keyword evidence="2" id="KW-1133">Transmembrane helix</keyword>
<dbReference type="Proteomes" id="UP000001058">
    <property type="component" value="Unassembled WGS sequence"/>
</dbReference>
<reference evidence="3 4" key="1">
    <citation type="journal article" date="2010" name="Science">
        <title>Genomic analysis of organismal complexity in the multicellular green alga Volvox carteri.</title>
        <authorList>
            <person name="Prochnik S.E."/>
            <person name="Umen J."/>
            <person name="Nedelcu A.M."/>
            <person name="Hallmann A."/>
            <person name="Miller S.M."/>
            <person name="Nishii I."/>
            <person name="Ferris P."/>
            <person name="Kuo A."/>
            <person name="Mitros T."/>
            <person name="Fritz-Laylin L.K."/>
            <person name="Hellsten U."/>
            <person name="Chapman J."/>
            <person name="Simakov O."/>
            <person name="Rensing S.A."/>
            <person name="Terry A."/>
            <person name="Pangilinan J."/>
            <person name="Kapitonov V."/>
            <person name="Jurka J."/>
            <person name="Salamov A."/>
            <person name="Shapiro H."/>
            <person name="Schmutz J."/>
            <person name="Grimwood J."/>
            <person name="Lindquist E."/>
            <person name="Lucas S."/>
            <person name="Grigoriev I.V."/>
            <person name="Schmitt R."/>
            <person name="Kirk D."/>
            <person name="Rokhsar D.S."/>
        </authorList>
    </citation>
    <scope>NUCLEOTIDE SEQUENCE [LARGE SCALE GENOMIC DNA]</scope>
    <source>
        <strain evidence="4">f. Nagariensis / Eve</strain>
    </source>
</reference>
<keyword evidence="4" id="KW-1185">Reference proteome</keyword>
<sequence length="471" mass="50914">MYCRIACPLSCPLFMLLGKLVMLISSELLVLVAVDMPPFDHLRTTADCDRELVSFPPLSSDELDILQWVEDQLLAIDEGLVTDLSQQEQHLPTRASKSAKEAHTAKIKSIRRNSRSRSVNFSSSPVCRFKAGTPSQMWARRTQRSLGQATTGSLLAADLTAAPGLLGPFSDMLGLAADREDVLDAVPEWGSMFKAAGGQRLASDQSAFNSHANRVINHNIAAAQAAAMEFDGTQDPEAQVQLAVQVVQHYKTASEAQQTQKQLNDMSQLLPYREVIRLAKDGDPCKTSLVACLASLSSEQRAYLGAVLTGQTQSANWSGSMRPFAATLAPGGGFQESPEDITCLICNQQGHCFRTAHNSRPCPGTSSRQRSTGLGRACGRAPLTRPTRATRSRVVQRGELTCVLLAHIWEGVPALKRHAGDELKFTLLDREPSGIASLQVRDGRVGSKEPRTLSLILAPNGLDLGCVGLFG</sequence>
<proteinExistence type="predicted"/>